<dbReference type="InterPro" id="IPR036010">
    <property type="entry name" value="2Fe-2S_ferredoxin-like_sf"/>
</dbReference>
<evidence type="ECO:0008006" key="10">
    <source>
        <dbReference type="Google" id="ProtNLM"/>
    </source>
</evidence>
<dbReference type="EMBL" id="BSDD01000005">
    <property type="protein sequence ID" value="GLH70972.1"/>
    <property type="molecule type" value="Genomic_DNA"/>
</dbReference>
<dbReference type="Pfam" id="PF10588">
    <property type="entry name" value="NADH-G_4Fe-4S_3"/>
    <property type="match status" value="1"/>
</dbReference>
<sequence>MDHTKTFFLDGQEIPFKEGQTVFDAAMAAGVYIPHLCHNPDYEPHSSCRLCTVIVNGRPFAACTQPAVAGQMIQNDTPELREMRRTLTQMLFVEGNHYCPTCEKSGHCKLQATAYDLGLQDNHFPQFFPKREVDASHPDFVLDRDRCILCGHCVRVSRDVDRKCVFAMTHRGIKTEIVVDSPTGLLKDSRLTMEDEAANVCPVGALMPKRKGFQVPIGERPYDKAPIRVDSVKNFRIREERRHG</sequence>
<feature type="domain" description="2Fe-2S ferredoxin-type" evidence="6">
    <location>
        <begin position="3"/>
        <end position="79"/>
    </location>
</feature>
<evidence type="ECO:0000259" key="6">
    <source>
        <dbReference type="PROSITE" id="PS51085"/>
    </source>
</evidence>
<proteinExistence type="predicted"/>
<feature type="domain" description="4Fe-4S His(Cys)3-ligated-type" evidence="7">
    <location>
        <begin position="79"/>
        <end position="118"/>
    </location>
</feature>
<evidence type="ECO:0000313" key="9">
    <source>
        <dbReference type="Proteomes" id="UP001165089"/>
    </source>
</evidence>
<dbReference type="Gene3D" id="3.10.20.740">
    <property type="match status" value="1"/>
</dbReference>
<evidence type="ECO:0000256" key="3">
    <source>
        <dbReference type="ARBA" id="ARBA00022723"/>
    </source>
</evidence>
<dbReference type="InterPro" id="IPR001041">
    <property type="entry name" value="2Fe-2S_ferredoxin-type"/>
</dbReference>
<dbReference type="PROSITE" id="PS51839">
    <property type="entry name" value="4FE4S_HC3"/>
    <property type="match status" value="1"/>
</dbReference>
<evidence type="ECO:0000256" key="4">
    <source>
        <dbReference type="ARBA" id="ARBA00023004"/>
    </source>
</evidence>
<keyword evidence="2" id="KW-0004">4Fe-4S</keyword>
<dbReference type="PROSITE" id="PS51085">
    <property type="entry name" value="2FE2S_FER_2"/>
    <property type="match status" value="1"/>
</dbReference>
<dbReference type="PROSITE" id="PS00642">
    <property type="entry name" value="COMPLEX1_75K_2"/>
    <property type="match status" value="1"/>
</dbReference>
<dbReference type="PIRSF" id="PIRSF000309">
    <property type="entry name" value="NAD_red_hyd_HoxU"/>
    <property type="match status" value="1"/>
</dbReference>
<comment type="caution">
    <text evidence="8">The sequence shown here is derived from an EMBL/GenBank/DDBJ whole genome shotgun (WGS) entry which is preliminary data.</text>
</comment>
<evidence type="ECO:0000256" key="1">
    <source>
        <dbReference type="ARBA" id="ARBA00001966"/>
    </source>
</evidence>
<reference evidence="8 9" key="1">
    <citation type="journal article" date="2023" name="Antonie Van Leeuwenhoek">
        <title>Mesoterricola silvestris gen. nov., sp. nov., Mesoterricola sediminis sp. nov., Geothrix oryzae sp. nov., Geothrix edaphica sp. nov., Geothrix rubra sp. nov., and Geothrix limicola sp. nov., six novel members of Acidobacteriota isolated from soils.</title>
        <authorList>
            <person name="Itoh H."/>
            <person name="Sugisawa Y."/>
            <person name="Mise K."/>
            <person name="Xu Z."/>
            <person name="Kuniyasu M."/>
            <person name="Ushijima N."/>
            <person name="Kawano K."/>
            <person name="Kobayashi E."/>
            <person name="Shiratori Y."/>
            <person name="Masuda Y."/>
            <person name="Senoo K."/>
        </authorList>
    </citation>
    <scope>NUCLEOTIDE SEQUENCE [LARGE SCALE GENOMIC DNA]</scope>
    <source>
        <strain evidence="8 9">Red803</strain>
    </source>
</reference>
<dbReference type="Pfam" id="PF13510">
    <property type="entry name" value="Fer2_4"/>
    <property type="match status" value="1"/>
</dbReference>
<dbReference type="Pfam" id="PF13459">
    <property type="entry name" value="Fer4_15"/>
    <property type="match status" value="1"/>
</dbReference>
<gene>
    <name evidence="8" type="ORF">GETHPA_25050</name>
</gene>
<keyword evidence="9" id="KW-1185">Reference proteome</keyword>
<dbReference type="Proteomes" id="UP001165089">
    <property type="component" value="Unassembled WGS sequence"/>
</dbReference>
<evidence type="ECO:0000256" key="5">
    <source>
        <dbReference type="ARBA" id="ARBA00023014"/>
    </source>
</evidence>
<evidence type="ECO:0000313" key="8">
    <source>
        <dbReference type="EMBL" id="GLH70972.1"/>
    </source>
</evidence>
<organism evidence="8 9">
    <name type="scientific">Geothrix rubra</name>
    <dbReference type="NCBI Taxonomy" id="2927977"/>
    <lineage>
        <taxon>Bacteria</taxon>
        <taxon>Pseudomonadati</taxon>
        <taxon>Acidobacteriota</taxon>
        <taxon>Holophagae</taxon>
        <taxon>Holophagales</taxon>
        <taxon>Holophagaceae</taxon>
        <taxon>Geothrix</taxon>
    </lineage>
</organism>
<dbReference type="SUPFAM" id="SSF54862">
    <property type="entry name" value="4Fe-4S ferredoxins"/>
    <property type="match status" value="1"/>
</dbReference>
<comment type="cofactor">
    <cofactor evidence="1">
        <name>[4Fe-4S] cluster</name>
        <dbReference type="ChEBI" id="CHEBI:49883"/>
    </cofactor>
</comment>
<keyword evidence="5" id="KW-0411">Iron-sulfur</keyword>
<dbReference type="SMART" id="SM00929">
    <property type="entry name" value="NADH-G_4Fe-4S_3"/>
    <property type="match status" value="1"/>
</dbReference>
<dbReference type="InterPro" id="IPR016214">
    <property type="entry name" value="NAD-red_Hydgase_HoxS_gsu"/>
</dbReference>
<keyword evidence="4" id="KW-0408">Iron</keyword>
<evidence type="ECO:0000259" key="7">
    <source>
        <dbReference type="PROSITE" id="PS51839"/>
    </source>
</evidence>
<evidence type="ECO:0000256" key="2">
    <source>
        <dbReference type="ARBA" id="ARBA00022485"/>
    </source>
</evidence>
<dbReference type="CDD" id="cd00207">
    <property type="entry name" value="fer2"/>
    <property type="match status" value="1"/>
</dbReference>
<dbReference type="Gene3D" id="3.30.70.20">
    <property type="match status" value="1"/>
</dbReference>
<dbReference type="InterPro" id="IPR000283">
    <property type="entry name" value="NADH_UbQ_OxRdtase_75kDa_su_CS"/>
</dbReference>
<dbReference type="InterPro" id="IPR019574">
    <property type="entry name" value="NADH_UbQ_OxRdtase_Gsu_4Fe4S-bd"/>
</dbReference>
<protein>
    <recommendedName>
        <fullName evidence="10">NADP oxidoreductase</fullName>
    </recommendedName>
</protein>
<keyword evidence="3" id="KW-0479">Metal-binding</keyword>
<dbReference type="RefSeq" id="WP_285726759.1">
    <property type="nucleotide sequence ID" value="NZ_BSDD01000005.1"/>
</dbReference>
<dbReference type="SUPFAM" id="SSF54292">
    <property type="entry name" value="2Fe-2S ferredoxin-like"/>
    <property type="match status" value="1"/>
</dbReference>
<name>A0ABQ5Q843_9BACT</name>
<accession>A0ABQ5Q843</accession>